<evidence type="ECO:0000256" key="1">
    <source>
        <dbReference type="SAM" id="Phobius"/>
    </source>
</evidence>
<dbReference type="AlphaFoldDB" id="A0A563VUC5"/>
<dbReference type="OrthoDB" id="512887at2"/>
<evidence type="ECO:0000313" key="2">
    <source>
        <dbReference type="EMBL" id="VEP14994.1"/>
    </source>
</evidence>
<dbReference type="RefSeq" id="WP_144865200.1">
    <property type="nucleotide sequence ID" value="NZ_LR213790.1"/>
</dbReference>
<feature type="transmembrane region" description="Helical" evidence="1">
    <location>
        <begin position="88"/>
        <end position="109"/>
    </location>
</feature>
<gene>
    <name evidence="2" type="ORF">H1P_300016</name>
</gene>
<proteinExistence type="predicted"/>
<sequence>MRKYKHKFQKIKKISLDKDYPCPCRRNGCLKPIFLTEAMGCDRCQQIFVVQDNHQVIEQLSSIYQKRAWRWNGHRWVNIYPGLSPNSLSLLFIAVVLSPIIFAIALPLILHRFSAPSMTLWVVLCLVLITLIGLVLWLAYRP</sequence>
<accession>A0A563VUC5</accession>
<keyword evidence="1" id="KW-0812">Transmembrane</keyword>
<keyword evidence="1" id="KW-0472">Membrane</keyword>
<evidence type="ECO:0000313" key="3">
    <source>
        <dbReference type="Proteomes" id="UP000320055"/>
    </source>
</evidence>
<organism evidence="2 3">
    <name type="scientific">Hyella patelloides LEGE 07179</name>
    <dbReference type="NCBI Taxonomy" id="945734"/>
    <lineage>
        <taxon>Bacteria</taxon>
        <taxon>Bacillati</taxon>
        <taxon>Cyanobacteriota</taxon>
        <taxon>Cyanophyceae</taxon>
        <taxon>Pleurocapsales</taxon>
        <taxon>Hyellaceae</taxon>
        <taxon>Hyella</taxon>
    </lineage>
</organism>
<keyword evidence="3" id="KW-1185">Reference proteome</keyword>
<keyword evidence="1" id="KW-1133">Transmembrane helix</keyword>
<feature type="transmembrane region" description="Helical" evidence="1">
    <location>
        <begin position="121"/>
        <end position="140"/>
    </location>
</feature>
<reference evidence="2 3" key="1">
    <citation type="submission" date="2019-01" db="EMBL/GenBank/DDBJ databases">
        <authorList>
            <person name="Brito A."/>
        </authorList>
    </citation>
    <scope>NUCLEOTIDE SEQUENCE [LARGE SCALE GENOMIC DNA]</scope>
    <source>
        <strain evidence="2">1</strain>
    </source>
</reference>
<protein>
    <submittedName>
        <fullName evidence="2">Uncharacterized protein</fullName>
    </submittedName>
</protein>
<dbReference type="EMBL" id="CAACVJ010000224">
    <property type="protein sequence ID" value="VEP14994.1"/>
    <property type="molecule type" value="Genomic_DNA"/>
</dbReference>
<dbReference type="Proteomes" id="UP000320055">
    <property type="component" value="Unassembled WGS sequence"/>
</dbReference>
<name>A0A563VUC5_9CYAN</name>